<keyword evidence="3" id="KW-0678">Repressor</keyword>
<keyword evidence="4" id="KW-0805">Transcription regulation</keyword>
<feature type="region of interest" description="Disordered" evidence="9">
    <location>
        <begin position="1"/>
        <end position="22"/>
    </location>
</feature>
<dbReference type="Pfam" id="PF15313">
    <property type="entry name" value="HEXIM"/>
    <property type="match status" value="1"/>
</dbReference>
<keyword evidence="7" id="KW-0539">Nucleus</keyword>
<feature type="compositionally biased region" description="Basic residues" evidence="9">
    <location>
        <begin position="10"/>
        <end position="22"/>
    </location>
</feature>
<dbReference type="PANTHER" id="PTHR13469">
    <property type="entry name" value="HEXAMETHYLENE BISACETAMIDE INDUCIBLE 1"/>
    <property type="match status" value="1"/>
</dbReference>
<evidence type="ECO:0000256" key="4">
    <source>
        <dbReference type="ARBA" id="ARBA00023015"/>
    </source>
</evidence>
<evidence type="ECO:0000256" key="5">
    <source>
        <dbReference type="ARBA" id="ARBA00023054"/>
    </source>
</evidence>
<dbReference type="AlphaFoldDB" id="A7SIM0"/>
<keyword evidence="5 8" id="KW-0175">Coiled coil</keyword>
<sequence>MNPEGLPSKAMKRQKKTRRLKKRKRLDKEIFDFSVVPVKRAKGRTAAPENTTQFLMDDHEKFEPFVLSSPSLSPNSSGCEFSSSSVRGSPVCERDLQSVTELVGNFDELYFEKDFNDVYDSIHAETLLGLSKQELIYKYMELEKKEENLLRQVRVLNGDSCLSPLSCILRATGTSKEGEIITPSLLTESRKDTTRDLVAELEELRKANHDLHEENERLRSNSMRG</sequence>
<dbReference type="GO" id="GO:0005654">
    <property type="term" value="C:nucleoplasm"/>
    <property type="evidence" value="ECO:0000318"/>
    <property type="project" value="GO_Central"/>
</dbReference>
<evidence type="ECO:0000256" key="8">
    <source>
        <dbReference type="SAM" id="Coils"/>
    </source>
</evidence>
<feature type="coiled-coil region" evidence="8">
    <location>
        <begin position="194"/>
        <end position="221"/>
    </location>
</feature>
<dbReference type="OMA" id="CEERMET"/>
<dbReference type="InParanoid" id="A7SIM0"/>
<dbReference type="PRINTS" id="PR02094">
    <property type="entry name" value="HEXIMFAMILY"/>
</dbReference>
<dbReference type="EMBL" id="DS469670">
    <property type="protein sequence ID" value="EDO36416.1"/>
    <property type="molecule type" value="Genomic_DNA"/>
</dbReference>
<evidence type="ECO:0000256" key="9">
    <source>
        <dbReference type="SAM" id="MobiDB-lite"/>
    </source>
</evidence>
<accession>A7SIM0</accession>
<evidence type="ECO:0000256" key="7">
    <source>
        <dbReference type="ARBA" id="ARBA00023242"/>
    </source>
</evidence>
<evidence type="ECO:0000256" key="1">
    <source>
        <dbReference type="ARBA" id="ARBA00004123"/>
    </source>
</evidence>
<dbReference type="PhylomeDB" id="A7SIM0"/>
<dbReference type="HOGENOM" id="CLU_1231191_0_0_1"/>
<dbReference type="Gene3D" id="6.10.250.2910">
    <property type="match status" value="1"/>
</dbReference>
<evidence type="ECO:0000256" key="3">
    <source>
        <dbReference type="ARBA" id="ARBA00022491"/>
    </source>
</evidence>
<dbReference type="InterPro" id="IPR024872">
    <property type="entry name" value="HEXIM"/>
</dbReference>
<protein>
    <recommendedName>
        <fullName evidence="12">Protein HEXIM1</fullName>
    </recommendedName>
</protein>
<organism evidence="10 11">
    <name type="scientific">Nematostella vectensis</name>
    <name type="common">Starlet sea anemone</name>
    <dbReference type="NCBI Taxonomy" id="45351"/>
    <lineage>
        <taxon>Eukaryota</taxon>
        <taxon>Metazoa</taxon>
        <taxon>Cnidaria</taxon>
        <taxon>Anthozoa</taxon>
        <taxon>Hexacorallia</taxon>
        <taxon>Actiniaria</taxon>
        <taxon>Edwardsiidae</taxon>
        <taxon>Nematostella</taxon>
    </lineage>
</organism>
<name>A7SIM0_NEMVE</name>
<keyword evidence="11" id="KW-1185">Reference proteome</keyword>
<dbReference type="PANTHER" id="PTHR13469:SF8">
    <property type="entry name" value="HEXIM P-TEFB COMPLEX SUBUNIT 1"/>
    <property type="match status" value="1"/>
</dbReference>
<dbReference type="GO" id="GO:0000122">
    <property type="term" value="P:negative regulation of transcription by RNA polymerase II"/>
    <property type="evidence" value="ECO:0000318"/>
    <property type="project" value="GO_Central"/>
</dbReference>
<keyword evidence="6" id="KW-0804">Transcription</keyword>
<proteinExistence type="inferred from homology"/>
<dbReference type="GO" id="GO:0004861">
    <property type="term" value="F:cyclin-dependent protein serine/threonine kinase inhibitor activity"/>
    <property type="evidence" value="ECO:0000318"/>
    <property type="project" value="GO_Central"/>
</dbReference>
<evidence type="ECO:0000313" key="10">
    <source>
        <dbReference type="EMBL" id="EDO36416.1"/>
    </source>
</evidence>
<evidence type="ECO:0000256" key="2">
    <source>
        <dbReference type="ARBA" id="ARBA00008409"/>
    </source>
</evidence>
<evidence type="ECO:0008006" key="12">
    <source>
        <dbReference type="Google" id="ProtNLM"/>
    </source>
</evidence>
<evidence type="ECO:0000256" key="6">
    <source>
        <dbReference type="ARBA" id="ARBA00023163"/>
    </source>
</evidence>
<comment type="similarity">
    <text evidence="2">Belongs to the HEXIM family.</text>
</comment>
<feature type="coiled-coil region" evidence="8">
    <location>
        <begin position="132"/>
        <end position="159"/>
    </location>
</feature>
<dbReference type="KEGG" id="nve:5507875"/>
<comment type="subcellular location">
    <subcellularLocation>
        <location evidence="1">Nucleus</location>
    </subcellularLocation>
</comment>
<gene>
    <name evidence="10" type="ORF">NEMVEDRAFT_v1g212845</name>
</gene>
<evidence type="ECO:0000313" key="11">
    <source>
        <dbReference type="Proteomes" id="UP000001593"/>
    </source>
</evidence>
<dbReference type="GO" id="GO:0005737">
    <property type="term" value="C:cytoplasm"/>
    <property type="evidence" value="ECO:0000318"/>
    <property type="project" value="GO_Central"/>
</dbReference>
<dbReference type="Proteomes" id="UP000001593">
    <property type="component" value="Unassembled WGS sequence"/>
</dbReference>
<reference evidence="10 11" key="1">
    <citation type="journal article" date="2007" name="Science">
        <title>Sea anemone genome reveals ancestral eumetazoan gene repertoire and genomic organization.</title>
        <authorList>
            <person name="Putnam N.H."/>
            <person name="Srivastava M."/>
            <person name="Hellsten U."/>
            <person name="Dirks B."/>
            <person name="Chapman J."/>
            <person name="Salamov A."/>
            <person name="Terry A."/>
            <person name="Shapiro H."/>
            <person name="Lindquist E."/>
            <person name="Kapitonov V.V."/>
            <person name="Jurka J."/>
            <person name="Genikhovich G."/>
            <person name="Grigoriev I.V."/>
            <person name="Lucas S.M."/>
            <person name="Steele R.E."/>
            <person name="Finnerty J.R."/>
            <person name="Technau U."/>
            <person name="Martindale M.Q."/>
            <person name="Rokhsar D.S."/>
        </authorList>
    </citation>
    <scope>NUCLEOTIDE SEQUENCE [LARGE SCALE GENOMIC DNA]</scope>
    <source>
        <strain evidence="11">CH2 X CH6</strain>
    </source>
</reference>
<dbReference type="GO" id="GO:0097322">
    <property type="term" value="F:7SK snRNA binding"/>
    <property type="evidence" value="ECO:0000318"/>
    <property type="project" value="GO_Central"/>
</dbReference>